<accession>U6GQT3</accession>
<evidence type="ECO:0000313" key="1">
    <source>
        <dbReference type="EMBL" id="CDI81942.1"/>
    </source>
</evidence>
<protein>
    <submittedName>
        <fullName evidence="1">Uncharacterized protein</fullName>
    </submittedName>
</protein>
<dbReference type="VEuPathDB" id="ToxoDB:EAH_00004970"/>
<sequence length="142" mass="15351">MPGISSLASLPLSGHPEHYGTVEAACPVWQHSLPQPLFPGNPVGKPTLPSFDVCKRAKDNYYVFTVTPSMQMSTIEAEIHLQYEGPNKNTYMSSKGNAVLVVCIQGSEDDFPSLASKPWLKVLTGANNTREMANGTTLGTLE</sequence>
<dbReference type="AlphaFoldDB" id="U6GQT3"/>
<evidence type="ECO:0000313" key="2">
    <source>
        <dbReference type="Proteomes" id="UP000018050"/>
    </source>
</evidence>
<proteinExistence type="predicted"/>
<dbReference type="GeneID" id="25268567"/>
<organism evidence="1 2">
    <name type="scientific">Eimeria acervulina</name>
    <name type="common">Coccidian parasite</name>
    <dbReference type="NCBI Taxonomy" id="5801"/>
    <lineage>
        <taxon>Eukaryota</taxon>
        <taxon>Sar</taxon>
        <taxon>Alveolata</taxon>
        <taxon>Apicomplexa</taxon>
        <taxon>Conoidasida</taxon>
        <taxon>Coccidia</taxon>
        <taxon>Eucoccidiorida</taxon>
        <taxon>Eimeriorina</taxon>
        <taxon>Eimeriidae</taxon>
        <taxon>Eimeria</taxon>
    </lineage>
</organism>
<dbReference type="EMBL" id="HG671908">
    <property type="protein sequence ID" value="CDI81942.1"/>
    <property type="molecule type" value="Genomic_DNA"/>
</dbReference>
<reference evidence="1" key="2">
    <citation type="submission" date="2013-10" db="EMBL/GenBank/DDBJ databases">
        <authorList>
            <person name="Aslett M."/>
        </authorList>
    </citation>
    <scope>NUCLEOTIDE SEQUENCE</scope>
    <source>
        <strain evidence="1">Houghton</strain>
    </source>
</reference>
<reference evidence="1" key="1">
    <citation type="submission" date="2013-10" db="EMBL/GenBank/DDBJ databases">
        <title>Genomic analysis of the causative agents of coccidiosis in chickens.</title>
        <authorList>
            <person name="Reid A.J."/>
            <person name="Blake D."/>
            <person name="Billington K."/>
            <person name="Browne H."/>
            <person name="Dunn M."/>
            <person name="Hung S."/>
            <person name="Kawahara F."/>
            <person name="Miranda-Saavedra D."/>
            <person name="Mourier T."/>
            <person name="Nagra H."/>
            <person name="Otto T.D."/>
            <person name="Rawlings N."/>
            <person name="Sanchez A."/>
            <person name="Sanders M."/>
            <person name="Subramaniam C."/>
            <person name="Tay Y."/>
            <person name="Dear P."/>
            <person name="Doerig C."/>
            <person name="Gruber A."/>
            <person name="Parkinson J."/>
            <person name="Shirley M."/>
            <person name="Wan K.L."/>
            <person name="Berriman M."/>
            <person name="Tomley F."/>
            <person name="Pain A."/>
        </authorList>
    </citation>
    <scope>NUCLEOTIDE SEQUENCE</scope>
    <source>
        <strain evidence="1">Houghton</strain>
    </source>
</reference>
<name>U6GQT3_EIMAC</name>
<dbReference type="RefSeq" id="XP_013248508.1">
    <property type="nucleotide sequence ID" value="XM_013393054.1"/>
</dbReference>
<gene>
    <name evidence="1" type="ORF">EAH_00004970</name>
</gene>
<dbReference type="Proteomes" id="UP000018050">
    <property type="component" value="Unassembled WGS sequence"/>
</dbReference>
<keyword evidence="2" id="KW-1185">Reference proteome</keyword>